<evidence type="ECO:0000256" key="3">
    <source>
        <dbReference type="ARBA" id="ARBA00022989"/>
    </source>
</evidence>
<organism evidence="11 12">
    <name type="scientific">Vibrio hyugaensis</name>
    <dbReference type="NCBI Taxonomy" id="1534743"/>
    <lineage>
        <taxon>Bacteria</taxon>
        <taxon>Pseudomonadati</taxon>
        <taxon>Pseudomonadota</taxon>
        <taxon>Gammaproteobacteria</taxon>
        <taxon>Vibrionales</taxon>
        <taxon>Vibrionaceae</taxon>
        <taxon>Vibrio</taxon>
    </lineage>
</organism>
<name>A0ABQ5Y0G9_9VIBR</name>
<dbReference type="EMBL" id="BSOE01000037">
    <property type="protein sequence ID" value="GLR04477.1"/>
    <property type="molecule type" value="Genomic_DNA"/>
</dbReference>
<dbReference type="RefSeq" id="WP_045398141.1">
    <property type="nucleotide sequence ID" value="NZ_BBLD01000013.1"/>
</dbReference>
<evidence type="ECO:0000256" key="6">
    <source>
        <dbReference type="ARBA" id="ARBA00029447"/>
    </source>
</evidence>
<feature type="domain" description="Methyl-accepting transducer" evidence="9">
    <location>
        <begin position="261"/>
        <end position="497"/>
    </location>
</feature>
<dbReference type="InterPro" id="IPR004090">
    <property type="entry name" value="Chemotax_Me-accpt_rcpt"/>
</dbReference>
<protein>
    <submittedName>
        <fullName evidence="11">Methyl-accepting chemotaxis protein</fullName>
    </submittedName>
</protein>
<evidence type="ECO:0000313" key="11">
    <source>
        <dbReference type="EMBL" id="GLR04477.1"/>
    </source>
</evidence>
<dbReference type="SMART" id="SM00283">
    <property type="entry name" value="MA"/>
    <property type="match status" value="1"/>
</dbReference>
<accession>A0ABQ5Y0G9</accession>
<evidence type="ECO:0000256" key="7">
    <source>
        <dbReference type="PROSITE-ProRule" id="PRU00284"/>
    </source>
</evidence>
<keyword evidence="2 8" id="KW-0812">Transmembrane</keyword>
<proteinExistence type="inferred from homology"/>
<evidence type="ECO:0000256" key="5">
    <source>
        <dbReference type="ARBA" id="ARBA00023224"/>
    </source>
</evidence>
<dbReference type="Gene3D" id="1.10.287.950">
    <property type="entry name" value="Methyl-accepting chemotaxis protein"/>
    <property type="match status" value="1"/>
</dbReference>
<evidence type="ECO:0000259" key="10">
    <source>
        <dbReference type="PROSITE" id="PS50885"/>
    </source>
</evidence>
<dbReference type="InterPro" id="IPR004089">
    <property type="entry name" value="MCPsignal_dom"/>
</dbReference>
<comment type="similarity">
    <text evidence="6">Belongs to the methyl-accepting chemotaxis (MCP) protein family.</text>
</comment>
<keyword evidence="3 8" id="KW-1133">Transmembrane helix</keyword>
<dbReference type="PANTHER" id="PTHR32089:SF119">
    <property type="entry name" value="METHYL-ACCEPTING CHEMOTAXIS PROTEIN CTPL"/>
    <property type="match status" value="1"/>
</dbReference>
<evidence type="ECO:0000259" key="9">
    <source>
        <dbReference type="PROSITE" id="PS50111"/>
    </source>
</evidence>
<dbReference type="Proteomes" id="UP001156669">
    <property type="component" value="Unassembled WGS sequence"/>
</dbReference>
<dbReference type="PROSITE" id="PS50111">
    <property type="entry name" value="CHEMOTAXIS_TRANSDUC_2"/>
    <property type="match status" value="1"/>
</dbReference>
<feature type="transmembrane region" description="Helical" evidence="8">
    <location>
        <begin position="179"/>
        <end position="201"/>
    </location>
</feature>
<dbReference type="PANTHER" id="PTHR32089">
    <property type="entry name" value="METHYL-ACCEPTING CHEMOTAXIS PROTEIN MCPB"/>
    <property type="match status" value="1"/>
</dbReference>
<gene>
    <name evidence="11" type="ORF">GCM10007906_20650</name>
</gene>
<dbReference type="PROSITE" id="PS50885">
    <property type="entry name" value="HAMP"/>
    <property type="match status" value="1"/>
</dbReference>
<dbReference type="Pfam" id="PF00015">
    <property type="entry name" value="MCPsignal"/>
    <property type="match status" value="1"/>
</dbReference>
<dbReference type="PRINTS" id="PR00260">
    <property type="entry name" value="CHEMTRNSDUCR"/>
</dbReference>
<dbReference type="SUPFAM" id="SSF58104">
    <property type="entry name" value="Methyl-accepting chemotaxis protein (MCP) signaling domain"/>
    <property type="match status" value="1"/>
</dbReference>
<evidence type="ECO:0000256" key="2">
    <source>
        <dbReference type="ARBA" id="ARBA00022692"/>
    </source>
</evidence>
<keyword evidence="4 8" id="KW-0472">Membrane</keyword>
<evidence type="ECO:0000313" key="12">
    <source>
        <dbReference type="Proteomes" id="UP001156669"/>
    </source>
</evidence>
<keyword evidence="12" id="KW-1185">Reference proteome</keyword>
<dbReference type="Pfam" id="PF00672">
    <property type="entry name" value="HAMP"/>
    <property type="match status" value="1"/>
</dbReference>
<feature type="domain" description="HAMP" evidence="10">
    <location>
        <begin position="203"/>
        <end position="256"/>
    </location>
</feature>
<sequence length="541" mass="59470">MRSTITFKLLLALIVVFTCVLAASTGYQYFQQKTLINDVLSEQLHDKASSYFDSLNMMMLTGTMSQKETLRQKALAQEGIEQVRVLRADAVSKFYGAGDANQKPIDDIDQRALNGELVIEPFSADWGKGLVVALPMKSSENYRGTNCVSCHIAPEGEVLGAIRLEYNMSHVNSLINKQAMFAMGIMSVIAFVGFLITMGLIRKIIVRPIQMTSRFMSNVSASKDLSIRLEHKQKDEVGQLSDSINSFMDTVSQSLDKVQETSHSLAGSAGRLTDVAQSTDEAADNQQVETNEVQTNITDMLQQQSVVEQATVDATTLVNHTVDVATASAGQAHHVSEDIKNLVTDIDKVREKITTLNQQTAEVSSILGVIKGIAEQTNLLALNAAIEAARAGDQGRGFAVVADEVRNLASRTAQATSNIESIIVQFQQGSEESLTSVDNVCQFAHQRSVDVEALSETMRDVVDEMHQVLRHAENIQHQTQTTSEVSKHIQLKVDTITRHANETSQSASHTRDISVDLEQLSERLELLLNQFTLSEEQRASK</sequence>
<dbReference type="CDD" id="cd06225">
    <property type="entry name" value="HAMP"/>
    <property type="match status" value="1"/>
</dbReference>
<keyword evidence="5 7" id="KW-0807">Transducer</keyword>
<comment type="caution">
    <text evidence="11">The sequence shown here is derived from an EMBL/GenBank/DDBJ whole genome shotgun (WGS) entry which is preliminary data.</text>
</comment>
<comment type="subcellular location">
    <subcellularLocation>
        <location evidence="1">Membrane</location>
        <topology evidence="1">Multi-pass membrane protein</topology>
    </subcellularLocation>
</comment>
<dbReference type="Gene3D" id="3.30.450.290">
    <property type="match status" value="1"/>
</dbReference>
<dbReference type="SMART" id="SM00304">
    <property type="entry name" value="HAMP"/>
    <property type="match status" value="1"/>
</dbReference>
<evidence type="ECO:0000256" key="8">
    <source>
        <dbReference type="SAM" id="Phobius"/>
    </source>
</evidence>
<dbReference type="InterPro" id="IPR003660">
    <property type="entry name" value="HAMP_dom"/>
</dbReference>
<reference evidence="12" key="1">
    <citation type="journal article" date="2019" name="Int. J. Syst. Evol. Microbiol.">
        <title>The Global Catalogue of Microorganisms (GCM) 10K type strain sequencing project: providing services to taxonomists for standard genome sequencing and annotation.</title>
        <authorList>
            <consortium name="The Broad Institute Genomics Platform"/>
            <consortium name="The Broad Institute Genome Sequencing Center for Infectious Disease"/>
            <person name="Wu L."/>
            <person name="Ma J."/>
        </authorList>
    </citation>
    <scope>NUCLEOTIDE SEQUENCE [LARGE SCALE GENOMIC DNA]</scope>
    <source>
        <strain evidence="12">NBRC 110633</strain>
    </source>
</reference>
<evidence type="ECO:0000256" key="1">
    <source>
        <dbReference type="ARBA" id="ARBA00004141"/>
    </source>
</evidence>
<evidence type="ECO:0000256" key="4">
    <source>
        <dbReference type="ARBA" id="ARBA00023136"/>
    </source>
</evidence>